<protein>
    <recommendedName>
        <fullName evidence="4">DUF5658 domain-containing protein</fullName>
    </recommendedName>
</protein>
<keyword evidence="3" id="KW-1185">Reference proteome</keyword>
<keyword evidence="1" id="KW-0472">Membrane</keyword>
<organism evidence="2 3">
    <name type="scientific">Advenella kashmirensis W13003</name>
    <dbReference type="NCBI Taxonomy" id="1424334"/>
    <lineage>
        <taxon>Bacteria</taxon>
        <taxon>Pseudomonadati</taxon>
        <taxon>Pseudomonadota</taxon>
        <taxon>Betaproteobacteria</taxon>
        <taxon>Burkholderiales</taxon>
        <taxon>Alcaligenaceae</taxon>
    </lineage>
</organism>
<evidence type="ECO:0000313" key="3">
    <source>
        <dbReference type="Proteomes" id="UP000018733"/>
    </source>
</evidence>
<evidence type="ECO:0000256" key="1">
    <source>
        <dbReference type="SAM" id="Phobius"/>
    </source>
</evidence>
<dbReference type="Proteomes" id="UP000018733">
    <property type="component" value="Unassembled WGS sequence"/>
</dbReference>
<comment type="caution">
    <text evidence="2">The sequence shown here is derived from an EMBL/GenBank/DDBJ whole genome shotgun (WGS) entry which is preliminary data.</text>
</comment>
<keyword evidence="1" id="KW-1133">Transmembrane helix</keyword>
<name>V8R071_9BURK</name>
<dbReference type="PATRIC" id="fig|1424334.3.peg.346"/>
<dbReference type="HOGENOM" id="CLU_2353591_0_0_4"/>
<dbReference type="AlphaFoldDB" id="V8R071"/>
<reference evidence="2 3" key="1">
    <citation type="journal article" date="2014" name="Genome Announc.">
        <title>Draft Genome Sequence of Advenella kashmirensis Strain W13003, a Polycyclic Aromatic Hydrocarbon-Degrading Bacterium.</title>
        <authorList>
            <person name="Wang X."/>
            <person name="Jin D."/>
            <person name="Zhou L."/>
            <person name="Wu L."/>
            <person name="An W."/>
            <person name="Zhao L."/>
        </authorList>
    </citation>
    <scope>NUCLEOTIDE SEQUENCE [LARGE SCALE GENOMIC DNA]</scope>
    <source>
        <strain evidence="2 3">W13003</strain>
    </source>
</reference>
<gene>
    <name evidence="2" type="ORF">W822_01755</name>
</gene>
<evidence type="ECO:0008006" key="4">
    <source>
        <dbReference type="Google" id="ProtNLM"/>
    </source>
</evidence>
<feature type="transmembrane region" description="Helical" evidence="1">
    <location>
        <begin position="70"/>
        <end position="95"/>
    </location>
</feature>
<proteinExistence type="predicted"/>
<accession>V8R071</accession>
<feature type="transmembrane region" description="Helical" evidence="1">
    <location>
        <begin position="43"/>
        <end position="63"/>
    </location>
</feature>
<dbReference type="EMBL" id="AYXT01000001">
    <property type="protein sequence ID" value="ETF04664.1"/>
    <property type="molecule type" value="Genomic_DNA"/>
</dbReference>
<evidence type="ECO:0000313" key="2">
    <source>
        <dbReference type="EMBL" id="ETF04664.1"/>
    </source>
</evidence>
<keyword evidence="1" id="KW-0812">Transmembrane</keyword>
<sequence>MIYLAGTIAYLFFRSMQYRAHVLIDGGQPDMLAMYALFLDADLPFVLARLAILIIVAIAIALYRKTAADITYSVLMVAGLVFAADVVSITVYRILS</sequence>